<feature type="transmembrane region" description="Helical" evidence="8">
    <location>
        <begin position="351"/>
        <end position="370"/>
    </location>
</feature>
<dbReference type="NCBIfam" id="TIGR00710">
    <property type="entry name" value="efflux_Bcr_CflA"/>
    <property type="match status" value="1"/>
</dbReference>
<evidence type="ECO:0000313" key="11">
    <source>
        <dbReference type="Proteomes" id="UP000494105"/>
    </source>
</evidence>
<evidence type="ECO:0000256" key="3">
    <source>
        <dbReference type="ARBA" id="ARBA00022448"/>
    </source>
</evidence>
<dbReference type="CDD" id="cd17320">
    <property type="entry name" value="MFS_MdfA_MDR_like"/>
    <property type="match status" value="1"/>
</dbReference>
<keyword evidence="5 8" id="KW-0812">Transmembrane</keyword>
<evidence type="ECO:0000256" key="7">
    <source>
        <dbReference type="ARBA" id="ARBA00023136"/>
    </source>
</evidence>
<accession>A0A6S7CX03</accession>
<feature type="transmembrane region" description="Helical" evidence="8">
    <location>
        <begin position="376"/>
        <end position="395"/>
    </location>
</feature>
<dbReference type="GO" id="GO:0042910">
    <property type="term" value="F:xenobiotic transmembrane transporter activity"/>
    <property type="evidence" value="ECO:0007669"/>
    <property type="project" value="InterPro"/>
</dbReference>
<dbReference type="RefSeq" id="WP_175128645.1">
    <property type="nucleotide sequence ID" value="NZ_CADILD010000002.1"/>
</dbReference>
<proteinExistence type="inferred from homology"/>
<dbReference type="FunFam" id="1.20.1720.10:FF:000005">
    <property type="entry name" value="Bcr/CflA family efflux transporter"/>
    <property type="match status" value="1"/>
</dbReference>
<dbReference type="InterPro" id="IPR004812">
    <property type="entry name" value="Efflux_drug-R_Bcr/CmlA"/>
</dbReference>
<feature type="transmembrane region" description="Helical" evidence="8">
    <location>
        <begin position="111"/>
        <end position="129"/>
    </location>
</feature>
<dbReference type="PANTHER" id="PTHR23502">
    <property type="entry name" value="MAJOR FACILITATOR SUPERFAMILY"/>
    <property type="match status" value="1"/>
</dbReference>
<feature type="transmembrane region" description="Helical" evidence="8">
    <location>
        <begin position="171"/>
        <end position="190"/>
    </location>
</feature>
<dbReference type="PROSITE" id="PS50850">
    <property type="entry name" value="MFS"/>
    <property type="match status" value="1"/>
</dbReference>
<keyword evidence="3 8" id="KW-0813">Transport</keyword>
<keyword evidence="8" id="KW-0997">Cell inner membrane</keyword>
<dbReference type="EMBL" id="CADILD010000002">
    <property type="protein sequence ID" value="CAB3868571.1"/>
    <property type="molecule type" value="Genomic_DNA"/>
</dbReference>
<evidence type="ECO:0000313" key="10">
    <source>
        <dbReference type="EMBL" id="CAB3868571.1"/>
    </source>
</evidence>
<dbReference type="Pfam" id="PF07690">
    <property type="entry name" value="MFS_1"/>
    <property type="match status" value="1"/>
</dbReference>
<evidence type="ECO:0000256" key="4">
    <source>
        <dbReference type="ARBA" id="ARBA00022475"/>
    </source>
</evidence>
<dbReference type="PANTHER" id="PTHR23502:SF132">
    <property type="entry name" value="POLYAMINE TRANSPORTER 2-RELATED"/>
    <property type="match status" value="1"/>
</dbReference>
<keyword evidence="4" id="KW-1003">Cell membrane</keyword>
<dbReference type="Gene3D" id="1.20.1720.10">
    <property type="entry name" value="Multidrug resistance protein D"/>
    <property type="match status" value="1"/>
</dbReference>
<protein>
    <recommendedName>
        <fullName evidence="8">Bcr/CflA family efflux transporter</fullName>
    </recommendedName>
</protein>
<evidence type="ECO:0000256" key="5">
    <source>
        <dbReference type="ARBA" id="ARBA00022692"/>
    </source>
</evidence>
<feature type="transmembrane region" description="Helical" evidence="8">
    <location>
        <begin position="255"/>
        <end position="274"/>
    </location>
</feature>
<feature type="transmembrane region" description="Helical" evidence="8">
    <location>
        <begin position="220"/>
        <end position="240"/>
    </location>
</feature>
<comment type="similarity">
    <text evidence="2 8">Belongs to the major facilitator superfamily. Bcr/CmlA family.</text>
</comment>
<dbReference type="Proteomes" id="UP000494105">
    <property type="component" value="Unassembled WGS sequence"/>
</dbReference>
<feature type="domain" description="Major facilitator superfamily (MFS) profile" evidence="9">
    <location>
        <begin position="17"/>
        <end position="400"/>
    </location>
</feature>
<dbReference type="AlphaFoldDB" id="A0A6S7CX03"/>
<dbReference type="InterPro" id="IPR036259">
    <property type="entry name" value="MFS_trans_sf"/>
</dbReference>
<reference evidence="10 11" key="1">
    <citation type="submission" date="2020-04" db="EMBL/GenBank/DDBJ databases">
        <authorList>
            <person name="De Canck E."/>
        </authorList>
    </citation>
    <scope>NUCLEOTIDE SEQUENCE [LARGE SCALE GENOMIC DNA]</scope>
    <source>
        <strain evidence="10 11">LMG 1861</strain>
    </source>
</reference>
<keyword evidence="6 8" id="KW-1133">Transmembrane helix</keyword>
<dbReference type="InterPro" id="IPR011701">
    <property type="entry name" value="MFS"/>
</dbReference>
<gene>
    <name evidence="10" type="primary">bcr_1</name>
    <name evidence="10" type="ORF">LMG1861_02641</name>
</gene>
<feature type="transmembrane region" description="Helical" evidence="8">
    <location>
        <begin position="141"/>
        <end position="159"/>
    </location>
</feature>
<name>A0A6S7CX03_9BURK</name>
<organism evidence="10 11">
    <name type="scientific">Achromobacter piechaudii</name>
    <dbReference type="NCBI Taxonomy" id="72556"/>
    <lineage>
        <taxon>Bacteria</taxon>
        <taxon>Pseudomonadati</taxon>
        <taxon>Pseudomonadota</taxon>
        <taxon>Betaproteobacteria</taxon>
        <taxon>Burkholderiales</taxon>
        <taxon>Alcaligenaceae</taxon>
        <taxon>Achromobacter</taxon>
    </lineage>
</organism>
<dbReference type="GO" id="GO:0005886">
    <property type="term" value="C:plasma membrane"/>
    <property type="evidence" value="ECO:0007669"/>
    <property type="project" value="UniProtKB-SubCell"/>
</dbReference>
<feature type="transmembrane region" description="Helical" evidence="8">
    <location>
        <begin position="55"/>
        <end position="74"/>
    </location>
</feature>
<dbReference type="InterPro" id="IPR020846">
    <property type="entry name" value="MFS_dom"/>
</dbReference>
<sequence>MDVATTPTRSPAGHLRILLILSALMSFASISTDLYLPAIPTLGTELQATSGNVEWTISAFLVGFSLGQLIWGPLGDRIGRRSPISIGLVLFVAGSVGCALSHTLWQMMAWRVLQAVGACAGPVLARAMVRDLYARDQAARMLSTLITIMGAAPLVGPLLGGQILQIWSWHAIFWLLAVVGTVSLLSMALLPETLPREGRLTEPMHRVWKDYFNLARDRRLVRYAASGGFFYAGAYAFIAGTPSVYIDHFGVSPQAYGLLFGVNIVGIMLANLLNARFVTRIGSERMFVLGTLVAALSGATMAMNAWSGWGGLAGIAVPVFFYMAMNGLIVANSVAGALASFPRSAGAASSLVGAIHYGSGIISAGLVGWLSDGTPWTMGWIIGLSGLGCLFMAFVPTGHPQITLQS</sequence>
<evidence type="ECO:0000259" key="9">
    <source>
        <dbReference type="PROSITE" id="PS50850"/>
    </source>
</evidence>
<comment type="subcellular location">
    <subcellularLocation>
        <location evidence="8">Cell inner membrane</location>
        <topology evidence="8">Multi-pass membrane protein</topology>
    </subcellularLocation>
    <subcellularLocation>
        <location evidence="1">Cell membrane</location>
        <topology evidence="1">Multi-pass membrane protein</topology>
    </subcellularLocation>
</comment>
<feature type="transmembrane region" description="Helical" evidence="8">
    <location>
        <begin position="286"/>
        <end position="307"/>
    </location>
</feature>
<evidence type="ECO:0000256" key="6">
    <source>
        <dbReference type="ARBA" id="ARBA00022989"/>
    </source>
</evidence>
<feature type="transmembrane region" description="Helical" evidence="8">
    <location>
        <begin position="17"/>
        <end position="35"/>
    </location>
</feature>
<dbReference type="SUPFAM" id="SSF103473">
    <property type="entry name" value="MFS general substrate transporter"/>
    <property type="match status" value="1"/>
</dbReference>
<dbReference type="NCBIfam" id="NF008314">
    <property type="entry name" value="PRK11102.1"/>
    <property type="match status" value="1"/>
</dbReference>
<dbReference type="GO" id="GO:1990961">
    <property type="term" value="P:xenobiotic detoxification by transmembrane export across the plasma membrane"/>
    <property type="evidence" value="ECO:0007669"/>
    <property type="project" value="InterPro"/>
</dbReference>
<keyword evidence="7 8" id="KW-0472">Membrane</keyword>
<feature type="transmembrane region" description="Helical" evidence="8">
    <location>
        <begin position="86"/>
        <end position="105"/>
    </location>
</feature>
<evidence type="ECO:0000256" key="2">
    <source>
        <dbReference type="ARBA" id="ARBA00006236"/>
    </source>
</evidence>
<evidence type="ECO:0000256" key="8">
    <source>
        <dbReference type="RuleBase" id="RU365088"/>
    </source>
</evidence>
<feature type="transmembrane region" description="Helical" evidence="8">
    <location>
        <begin position="319"/>
        <end position="339"/>
    </location>
</feature>
<evidence type="ECO:0000256" key="1">
    <source>
        <dbReference type="ARBA" id="ARBA00004651"/>
    </source>
</evidence>